<organism evidence="2 3">
    <name type="scientific">Pseudaquabacterium rugosum</name>
    <dbReference type="NCBI Taxonomy" id="2984194"/>
    <lineage>
        <taxon>Bacteria</taxon>
        <taxon>Pseudomonadati</taxon>
        <taxon>Pseudomonadota</taxon>
        <taxon>Betaproteobacteria</taxon>
        <taxon>Burkholderiales</taxon>
        <taxon>Sphaerotilaceae</taxon>
        <taxon>Pseudaquabacterium</taxon>
    </lineage>
</organism>
<evidence type="ECO:0008006" key="4">
    <source>
        <dbReference type="Google" id="ProtNLM"/>
    </source>
</evidence>
<feature type="compositionally biased region" description="Pro residues" evidence="1">
    <location>
        <begin position="8"/>
        <end position="24"/>
    </location>
</feature>
<name>A0ABU9BEL3_9BURK</name>
<evidence type="ECO:0000256" key="1">
    <source>
        <dbReference type="SAM" id="MobiDB-lite"/>
    </source>
</evidence>
<evidence type="ECO:0000313" key="3">
    <source>
        <dbReference type="Proteomes" id="UP001368500"/>
    </source>
</evidence>
<reference evidence="2 3" key="1">
    <citation type="submission" date="2024-04" db="EMBL/GenBank/DDBJ databases">
        <title>Novel species of the genus Ideonella isolated from streams.</title>
        <authorList>
            <person name="Lu H."/>
        </authorList>
    </citation>
    <scope>NUCLEOTIDE SEQUENCE [LARGE SCALE GENOMIC DNA]</scope>
    <source>
        <strain evidence="2 3">BYS139W</strain>
    </source>
</reference>
<dbReference type="Proteomes" id="UP001368500">
    <property type="component" value="Unassembled WGS sequence"/>
</dbReference>
<gene>
    <name evidence="2" type="ORF">AACH11_16370</name>
</gene>
<protein>
    <recommendedName>
        <fullName evidence="4">Lysozyme inhibitor LprI N-terminal domain-containing protein</fullName>
    </recommendedName>
</protein>
<evidence type="ECO:0000313" key="2">
    <source>
        <dbReference type="EMBL" id="MEK8027539.1"/>
    </source>
</evidence>
<keyword evidence="3" id="KW-1185">Reference proteome</keyword>
<comment type="caution">
    <text evidence="2">The sequence shown here is derived from an EMBL/GenBank/DDBJ whole genome shotgun (WGS) entry which is preliminary data.</text>
</comment>
<dbReference type="RefSeq" id="WP_341375323.1">
    <property type="nucleotide sequence ID" value="NZ_JBBUTF010000015.1"/>
</dbReference>
<dbReference type="EMBL" id="JBBUTF010000015">
    <property type="protein sequence ID" value="MEK8027539.1"/>
    <property type="molecule type" value="Genomic_DNA"/>
</dbReference>
<proteinExistence type="predicted"/>
<feature type="region of interest" description="Disordered" evidence="1">
    <location>
        <begin position="1"/>
        <end position="29"/>
    </location>
</feature>
<accession>A0ABU9BEL3</accession>
<sequence length="193" mass="20553">MRSETHAAPPPPEPAPSPALPPAAPARRPRLRRLAARGVILMLLAGPAAATAPTSWATATPAQREVSLCAAALDDQARALARQAGDGDTAAEGRLRLVLRAGAAWLGRAWRDGERDEDQAHALMDEAREHLHTWSATRQSSHGTACLRDGQALWNAASSLERLLLGRVVERRQQRLLDTARAARGPAASAASR</sequence>